<evidence type="ECO:0000256" key="3">
    <source>
        <dbReference type="ARBA" id="ARBA00022989"/>
    </source>
</evidence>
<dbReference type="PANTHER" id="PTHR48021">
    <property type="match status" value="1"/>
</dbReference>
<evidence type="ECO:0000313" key="7">
    <source>
        <dbReference type="EMBL" id="KAK9881761.1"/>
    </source>
</evidence>
<dbReference type="Gene3D" id="1.20.1250.20">
    <property type="entry name" value="MFS general substrate transporter like domains"/>
    <property type="match status" value="1"/>
</dbReference>
<keyword evidence="4 5" id="KW-0472">Membrane</keyword>
<dbReference type="InterPro" id="IPR036259">
    <property type="entry name" value="MFS_trans_sf"/>
</dbReference>
<keyword evidence="2 5" id="KW-0812">Transmembrane</keyword>
<dbReference type="Proteomes" id="UP001431783">
    <property type="component" value="Unassembled WGS sequence"/>
</dbReference>
<dbReference type="SUPFAM" id="SSF103473">
    <property type="entry name" value="MFS general substrate transporter"/>
    <property type="match status" value="1"/>
</dbReference>
<dbReference type="AlphaFoldDB" id="A0AAW1UPJ8"/>
<dbReference type="GO" id="GO:0016020">
    <property type="term" value="C:membrane"/>
    <property type="evidence" value="ECO:0007669"/>
    <property type="project" value="UniProtKB-SubCell"/>
</dbReference>
<dbReference type="InterPro" id="IPR011701">
    <property type="entry name" value="MFS"/>
</dbReference>
<accession>A0AAW1UPJ8</accession>
<dbReference type="InterPro" id="IPR005829">
    <property type="entry name" value="Sugar_transporter_CS"/>
</dbReference>
<dbReference type="PROSITE" id="PS50850">
    <property type="entry name" value="MFS"/>
    <property type="match status" value="1"/>
</dbReference>
<reference evidence="7 8" key="1">
    <citation type="submission" date="2023-03" db="EMBL/GenBank/DDBJ databases">
        <title>Genome insight into feeding habits of ladybird beetles.</title>
        <authorList>
            <person name="Li H.-S."/>
            <person name="Huang Y.-H."/>
            <person name="Pang H."/>
        </authorList>
    </citation>
    <scope>NUCLEOTIDE SEQUENCE [LARGE SCALE GENOMIC DNA]</scope>
    <source>
        <strain evidence="7">SYSU_2023b</strain>
        <tissue evidence="7">Whole body</tissue>
    </source>
</reference>
<dbReference type="GO" id="GO:0022857">
    <property type="term" value="F:transmembrane transporter activity"/>
    <property type="evidence" value="ECO:0007669"/>
    <property type="project" value="InterPro"/>
</dbReference>
<evidence type="ECO:0000256" key="1">
    <source>
        <dbReference type="ARBA" id="ARBA00004141"/>
    </source>
</evidence>
<dbReference type="InterPro" id="IPR020846">
    <property type="entry name" value="MFS_dom"/>
</dbReference>
<feature type="transmembrane region" description="Helical" evidence="5">
    <location>
        <begin position="142"/>
        <end position="159"/>
    </location>
</feature>
<name>A0AAW1UPJ8_9CUCU</name>
<keyword evidence="3 5" id="KW-1133">Transmembrane helix</keyword>
<feature type="transmembrane region" description="Helical" evidence="5">
    <location>
        <begin position="117"/>
        <end position="136"/>
    </location>
</feature>
<feature type="transmembrane region" description="Helical" evidence="5">
    <location>
        <begin position="21"/>
        <end position="43"/>
    </location>
</feature>
<evidence type="ECO:0000313" key="8">
    <source>
        <dbReference type="Proteomes" id="UP001431783"/>
    </source>
</evidence>
<dbReference type="InterPro" id="IPR050549">
    <property type="entry name" value="MFS_Trehalose_Transporter"/>
</dbReference>
<evidence type="ECO:0000256" key="4">
    <source>
        <dbReference type="ARBA" id="ARBA00023136"/>
    </source>
</evidence>
<evidence type="ECO:0000256" key="2">
    <source>
        <dbReference type="ARBA" id="ARBA00022692"/>
    </source>
</evidence>
<comment type="caution">
    <text evidence="7">The sequence shown here is derived from an EMBL/GenBank/DDBJ whole genome shotgun (WGS) entry which is preliminary data.</text>
</comment>
<proteinExistence type="predicted"/>
<evidence type="ECO:0000256" key="5">
    <source>
        <dbReference type="SAM" id="Phobius"/>
    </source>
</evidence>
<gene>
    <name evidence="7" type="ORF">WA026_017280</name>
</gene>
<organism evidence="7 8">
    <name type="scientific">Henosepilachna vigintioctopunctata</name>
    <dbReference type="NCBI Taxonomy" id="420089"/>
    <lineage>
        <taxon>Eukaryota</taxon>
        <taxon>Metazoa</taxon>
        <taxon>Ecdysozoa</taxon>
        <taxon>Arthropoda</taxon>
        <taxon>Hexapoda</taxon>
        <taxon>Insecta</taxon>
        <taxon>Pterygota</taxon>
        <taxon>Neoptera</taxon>
        <taxon>Endopterygota</taxon>
        <taxon>Coleoptera</taxon>
        <taxon>Polyphaga</taxon>
        <taxon>Cucujiformia</taxon>
        <taxon>Coccinelloidea</taxon>
        <taxon>Coccinellidae</taxon>
        <taxon>Epilachninae</taxon>
        <taxon>Epilachnini</taxon>
        <taxon>Henosepilachna</taxon>
    </lineage>
</organism>
<dbReference type="Pfam" id="PF07690">
    <property type="entry name" value="MFS_1"/>
    <property type="match status" value="1"/>
</dbReference>
<feature type="transmembrane region" description="Helical" evidence="5">
    <location>
        <begin position="89"/>
        <end position="110"/>
    </location>
</feature>
<dbReference type="PANTHER" id="PTHR48021:SF86">
    <property type="entry name" value="FACILITATED TREHALOSE TRANSPORTER TRET1-1-LIKE PROTEIN"/>
    <property type="match status" value="1"/>
</dbReference>
<protein>
    <recommendedName>
        <fullName evidence="6">Major facilitator superfamily (MFS) profile domain-containing protein</fullName>
    </recommendedName>
</protein>
<evidence type="ECO:0000259" key="6">
    <source>
        <dbReference type="PROSITE" id="PS50850"/>
    </source>
</evidence>
<keyword evidence="8" id="KW-1185">Reference proteome</keyword>
<dbReference type="PROSITE" id="PS00216">
    <property type="entry name" value="SUGAR_TRANSPORT_1"/>
    <property type="match status" value="1"/>
</dbReference>
<comment type="subcellular location">
    <subcellularLocation>
        <location evidence="1">Membrane</location>
        <topology evidence="1">Multi-pass membrane protein</topology>
    </subcellularLocation>
</comment>
<dbReference type="EMBL" id="JARQZJ010000070">
    <property type="protein sequence ID" value="KAK9881761.1"/>
    <property type="molecule type" value="Genomic_DNA"/>
</dbReference>
<feature type="domain" description="Major facilitator superfamily (MFS) profile" evidence="6">
    <location>
        <begin position="30"/>
        <end position="171"/>
    </location>
</feature>
<sequence>METDDTLTPINKENFGKSEKTLQYLATFCVCLAAAGAGTVIAWSSPAISELSPPKELNISNEGVMLDLVNNGTNHSTSTRIILTKKEEALIGSFVNLGSLIYAVPSGCIADKFGRKVALYSSGISFIVGWCLIVFANNVPTLLLGRIFGGMGLGLYWQLGQYILAKLPTIV</sequence>